<dbReference type="GO" id="GO:0032259">
    <property type="term" value="P:methylation"/>
    <property type="evidence" value="ECO:0007669"/>
    <property type="project" value="UniProtKB-KW"/>
</dbReference>
<feature type="compositionally biased region" description="Basic and acidic residues" evidence="9">
    <location>
        <begin position="220"/>
        <end position="235"/>
    </location>
</feature>
<evidence type="ECO:0000313" key="12">
    <source>
        <dbReference type="Proteomes" id="UP000291121"/>
    </source>
</evidence>
<feature type="region of interest" description="Disordered" evidence="9">
    <location>
        <begin position="199"/>
        <end position="256"/>
    </location>
</feature>
<reference evidence="11 12" key="1">
    <citation type="submission" date="2017-11" db="EMBL/GenBank/DDBJ databases">
        <title>Genome sequence of Pseudomonas arsenicoxydans ACM1.</title>
        <authorList>
            <person name="Nascimento F.X."/>
        </authorList>
    </citation>
    <scope>NUCLEOTIDE SEQUENCE [LARGE SCALE GENOMIC DNA]</scope>
    <source>
        <strain evidence="11 12">ACM1</strain>
    </source>
</reference>
<dbReference type="Gene3D" id="3.40.50.150">
    <property type="entry name" value="Vaccinia Virus protein VP39"/>
    <property type="match status" value="1"/>
</dbReference>
<dbReference type="InterPro" id="IPR029063">
    <property type="entry name" value="SAM-dependent_MTases_sf"/>
</dbReference>
<comment type="catalytic activity">
    <reaction evidence="7">
        <text>a 2'-deoxycytidine in DNA + S-adenosyl-L-methionine = an N(4)-methyl-2'-deoxycytidine in DNA + S-adenosyl-L-homocysteine + H(+)</text>
        <dbReference type="Rhea" id="RHEA:16857"/>
        <dbReference type="Rhea" id="RHEA-COMP:11369"/>
        <dbReference type="Rhea" id="RHEA-COMP:13674"/>
        <dbReference type="ChEBI" id="CHEBI:15378"/>
        <dbReference type="ChEBI" id="CHEBI:57856"/>
        <dbReference type="ChEBI" id="CHEBI:59789"/>
        <dbReference type="ChEBI" id="CHEBI:85452"/>
        <dbReference type="ChEBI" id="CHEBI:137933"/>
        <dbReference type="EC" id="2.1.1.113"/>
    </reaction>
</comment>
<feature type="compositionally biased region" description="Basic and acidic residues" evidence="9">
    <location>
        <begin position="199"/>
        <end position="208"/>
    </location>
</feature>
<name>A0A4P6G1X8_9PSED</name>
<dbReference type="GO" id="GO:0008170">
    <property type="term" value="F:N-methyltransferase activity"/>
    <property type="evidence" value="ECO:0007669"/>
    <property type="project" value="InterPro"/>
</dbReference>
<evidence type="ECO:0000256" key="7">
    <source>
        <dbReference type="ARBA" id="ARBA00049120"/>
    </source>
</evidence>
<keyword evidence="4" id="KW-0949">S-adenosyl-L-methionine</keyword>
<keyword evidence="12" id="KW-1185">Reference proteome</keyword>
<evidence type="ECO:0000313" key="11">
    <source>
        <dbReference type="EMBL" id="QAY85355.1"/>
    </source>
</evidence>
<evidence type="ECO:0000256" key="5">
    <source>
        <dbReference type="ARBA" id="ARBA00022747"/>
    </source>
</evidence>
<dbReference type="PRINTS" id="PR00508">
    <property type="entry name" value="S21N4MTFRASE"/>
</dbReference>
<evidence type="ECO:0000256" key="4">
    <source>
        <dbReference type="ARBA" id="ARBA00022691"/>
    </source>
</evidence>
<gene>
    <name evidence="11" type="ORF">CUN61_15745</name>
</gene>
<dbReference type="Proteomes" id="UP000291121">
    <property type="component" value="Chromosome"/>
</dbReference>
<keyword evidence="5" id="KW-0680">Restriction system</keyword>
<evidence type="ECO:0000259" key="10">
    <source>
        <dbReference type="Pfam" id="PF01555"/>
    </source>
</evidence>
<evidence type="ECO:0000256" key="2">
    <source>
        <dbReference type="ARBA" id="ARBA00022603"/>
    </source>
</evidence>
<dbReference type="InterPro" id="IPR002941">
    <property type="entry name" value="DNA_methylase_N4/N6"/>
</dbReference>
<dbReference type="InterPro" id="IPR017985">
    <property type="entry name" value="MeTrfase_CN4_CS"/>
</dbReference>
<proteinExistence type="inferred from homology"/>
<sequence length="356" mass="39826">MTEQHRILVGDCIDMMRTLPDQSVNTCVTSPPYFGLRDYGVDGQIGLEETPAEFIVRLVDVFREVRRVLRDDGTAWVNMGDTYASDSKWGGSTGGKHVKALHGEGSVGRTKTRSGLPDKNLMGMPWRLAFALQDDGWYLRQDIIWHKPNPMPESTRDRCTKSHEYMFLLSKSPRYYYDQDAIKEPVALSSITRMAQDLEQQHGSDRVPGKANGPMKAVRSKRDSFKRDDSKREHPIPGQSLGTHRPDREESGYPLDTRNKRSVWTVPTQGFKGAHFATFPPDLIRPCILAGAPRGGTVLDPFGGAGTTSLVSMQEGRRSILCELNPEYAEMARRRIDAAWLDGAAQMDVFHDAATA</sequence>
<evidence type="ECO:0000256" key="1">
    <source>
        <dbReference type="ARBA" id="ARBA00010203"/>
    </source>
</evidence>
<dbReference type="GO" id="GO:0015667">
    <property type="term" value="F:site-specific DNA-methyltransferase (cytosine-N4-specific) activity"/>
    <property type="evidence" value="ECO:0007669"/>
    <property type="project" value="UniProtKB-EC"/>
</dbReference>
<evidence type="ECO:0000256" key="3">
    <source>
        <dbReference type="ARBA" id="ARBA00022679"/>
    </source>
</evidence>
<dbReference type="Pfam" id="PF01555">
    <property type="entry name" value="N6_N4_Mtase"/>
    <property type="match status" value="1"/>
</dbReference>
<feature type="domain" description="DNA methylase N-4/N-6" evidence="10">
    <location>
        <begin position="24"/>
        <end position="333"/>
    </location>
</feature>
<protein>
    <recommendedName>
        <fullName evidence="8">Methyltransferase</fullName>
        <ecNumber evidence="8">2.1.1.-</ecNumber>
    </recommendedName>
</protein>
<dbReference type="PROSITE" id="PS00093">
    <property type="entry name" value="N4_MTASE"/>
    <property type="match status" value="1"/>
</dbReference>
<evidence type="ECO:0000256" key="8">
    <source>
        <dbReference type="RuleBase" id="RU362026"/>
    </source>
</evidence>
<accession>A0A4P6G1X8</accession>
<comment type="similarity">
    <text evidence="1">Belongs to the N(4)/N(6)-methyltransferase family. N(4) subfamily.</text>
</comment>
<dbReference type="InterPro" id="IPR001091">
    <property type="entry name" value="RM_Methyltransferase"/>
</dbReference>
<dbReference type="EMBL" id="CP024767">
    <property type="protein sequence ID" value="QAY85355.1"/>
    <property type="molecule type" value="Genomic_DNA"/>
</dbReference>
<dbReference type="GO" id="GO:0003677">
    <property type="term" value="F:DNA binding"/>
    <property type="evidence" value="ECO:0007669"/>
    <property type="project" value="UniProtKB-KW"/>
</dbReference>
<dbReference type="REBASE" id="299562">
    <property type="entry name" value="M.ParACM1ORF15745P"/>
</dbReference>
<dbReference type="RefSeq" id="WP_208667538.1">
    <property type="nucleotide sequence ID" value="NZ_CP024767.1"/>
</dbReference>
<organism evidence="11 12">
    <name type="scientific">Pseudomonas arsenicoxydans</name>
    <dbReference type="NCBI Taxonomy" id="702115"/>
    <lineage>
        <taxon>Bacteria</taxon>
        <taxon>Pseudomonadati</taxon>
        <taxon>Pseudomonadota</taxon>
        <taxon>Gammaproteobacteria</taxon>
        <taxon>Pseudomonadales</taxon>
        <taxon>Pseudomonadaceae</taxon>
        <taxon>Pseudomonas</taxon>
    </lineage>
</organism>
<dbReference type="AlphaFoldDB" id="A0A4P6G1X8"/>
<dbReference type="SUPFAM" id="SSF53335">
    <property type="entry name" value="S-adenosyl-L-methionine-dependent methyltransferases"/>
    <property type="match status" value="1"/>
</dbReference>
<keyword evidence="6" id="KW-0238">DNA-binding</keyword>
<keyword evidence="3 11" id="KW-0808">Transferase</keyword>
<dbReference type="GO" id="GO:0009307">
    <property type="term" value="P:DNA restriction-modification system"/>
    <property type="evidence" value="ECO:0007669"/>
    <property type="project" value="UniProtKB-KW"/>
</dbReference>
<evidence type="ECO:0000256" key="6">
    <source>
        <dbReference type="ARBA" id="ARBA00023125"/>
    </source>
</evidence>
<evidence type="ECO:0000256" key="9">
    <source>
        <dbReference type="SAM" id="MobiDB-lite"/>
    </source>
</evidence>
<keyword evidence="2 11" id="KW-0489">Methyltransferase</keyword>
<dbReference type="EC" id="2.1.1.-" evidence="8"/>